<evidence type="ECO:0000313" key="7">
    <source>
        <dbReference type="Proteomes" id="UP001281761"/>
    </source>
</evidence>
<dbReference type="InterPro" id="IPR001611">
    <property type="entry name" value="Leu-rich_rpt"/>
</dbReference>
<keyword evidence="3 4" id="KW-0904">Protein phosphatase</keyword>
<gene>
    <name evidence="6" type="ORF">BLNAU_17079</name>
</gene>
<reference evidence="6 7" key="1">
    <citation type="journal article" date="2022" name="bioRxiv">
        <title>Genomics of Preaxostyla Flagellates Illuminates Evolutionary Transitions and the Path Towards Mitochondrial Loss.</title>
        <authorList>
            <person name="Novak L.V.F."/>
            <person name="Treitli S.C."/>
            <person name="Pyrih J."/>
            <person name="Halakuc P."/>
            <person name="Pipaliya S.V."/>
            <person name="Vacek V."/>
            <person name="Brzon O."/>
            <person name="Soukal P."/>
            <person name="Eme L."/>
            <person name="Dacks J.B."/>
            <person name="Karnkowska A."/>
            <person name="Elias M."/>
            <person name="Hampl V."/>
        </authorList>
    </citation>
    <scope>NUCLEOTIDE SEQUENCE [LARGE SCALE GENOMIC DNA]</scope>
    <source>
        <strain evidence="6">NAU3</strain>
        <tissue evidence="6">Gut</tissue>
    </source>
</reference>
<keyword evidence="2 4" id="KW-0378">Hydrolase</keyword>
<protein>
    <recommendedName>
        <fullName evidence="5">PPM-type phosphatase domain-containing protein</fullName>
    </recommendedName>
</protein>
<dbReference type="PANTHER" id="PTHR47992">
    <property type="entry name" value="PROTEIN PHOSPHATASE"/>
    <property type="match status" value="1"/>
</dbReference>
<evidence type="ECO:0000259" key="5">
    <source>
        <dbReference type="PROSITE" id="PS51746"/>
    </source>
</evidence>
<evidence type="ECO:0000256" key="3">
    <source>
        <dbReference type="ARBA" id="ARBA00022912"/>
    </source>
</evidence>
<dbReference type="InterPro" id="IPR036457">
    <property type="entry name" value="PPM-type-like_dom_sf"/>
</dbReference>
<sequence length="619" mass="68460">MRVRLWGSELHFFFPMGCGSSSVDFVNTETQTFYEAVETTYNELAKEEEIDRVKTFLPSVAEQLATVTGRYSPIILKFQNIRLTYICLKSIYSGIASTRNMCELSLTNCRLADDAINIVSDMLKDQHHLRKLDLSHNRIGQAGFILLGQSLRTNKTLVSLIMNHNPGRMEGVMHLSIALRLNRTLTRLGLANLDMGDEGACHIASNMTENRKLASLDISGNRIGMEGSQQLVLAIEQNTTLKSIDVSNNPIPSNHMEIISNVLERNVCVAYSIQSILDNFWKEAMNKNLIAEESTTDGGTRLFWITPGQKNEMQGGEDLDQFASLAGDETYGLAGMNLPSKETIRFAAQQLSSLFGPFELPFLLPGQQRHNAMHRTRKLRVGYADTIGRRLTMEDVIVIRRSFRERQDEDLLAVFDGHGGREASEFCGENLPPILAAHLDAGQPPNVALREAFLETNQQMSRYDINDGSTGAVCLITGDKIYCANAGDTRIVLSRKGRAVRLTFDHKADIPEEVARINALGGYVSDKRVMGILAVARALGDFFLHPYVTADPFLTVTNISPGDEFVIVACDGVWDVISDDLACQIVATDSDPVQAALKLIDQAFLTGSTDNISVIVAYL</sequence>
<dbReference type="InterPro" id="IPR032675">
    <property type="entry name" value="LRR_dom_sf"/>
</dbReference>
<dbReference type="Gene3D" id="3.60.40.10">
    <property type="entry name" value="PPM-type phosphatase domain"/>
    <property type="match status" value="1"/>
</dbReference>
<dbReference type="SUPFAM" id="SSF52047">
    <property type="entry name" value="RNI-like"/>
    <property type="match status" value="1"/>
</dbReference>
<dbReference type="Pfam" id="PF00481">
    <property type="entry name" value="PP2C"/>
    <property type="match status" value="1"/>
</dbReference>
<evidence type="ECO:0000256" key="4">
    <source>
        <dbReference type="RuleBase" id="RU003465"/>
    </source>
</evidence>
<dbReference type="CDD" id="cd00143">
    <property type="entry name" value="PP2Cc"/>
    <property type="match status" value="1"/>
</dbReference>
<organism evidence="6 7">
    <name type="scientific">Blattamonas nauphoetae</name>
    <dbReference type="NCBI Taxonomy" id="2049346"/>
    <lineage>
        <taxon>Eukaryota</taxon>
        <taxon>Metamonada</taxon>
        <taxon>Preaxostyla</taxon>
        <taxon>Oxymonadida</taxon>
        <taxon>Blattamonas</taxon>
    </lineage>
</organism>
<dbReference type="SMART" id="SM00368">
    <property type="entry name" value="LRR_RI"/>
    <property type="match status" value="6"/>
</dbReference>
<dbReference type="Proteomes" id="UP001281761">
    <property type="component" value="Unassembled WGS sequence"/>
</dbReference>
<dbReference type="EMBL" id="JARBJD010000187">
    <property type="protein sequence ID" value="KAK2947955.1"/>
    <property type="molecule type" value="Genomic_DNA"/>
</dbReference>
<evidence type="ECO:0000313" key="6">
    <source>
        <dbReference type="EMBL" id="KAK2947955.1"/>
    </source>
</evidence>
<dbReference type="InterPro" id="IPR001932">
    <property type="entry name" value="PPM-type_phosphatase-like_dom"/>
</dbReference>
<dbReference type="Gene3D" id="3.80.10.10">
    <property type="entry name" value="Ribonuclease Inhibitor"/>
    <property type="match status" value="2"/>
</dbReference>
<dbReference type="PROSITE" id="PS51746">
    <property type="entry name" value="PPM_2"/>
    <property type="match status" value="1"/>
</dbReference>
<keyword evidence="1" id="KW-0479">Metal-binding</keyword>
<dbReference type="SUPFAM" id="SSF81606">
    <property type="entry name" value="PP2C-like"/>
    <property type="match status" value="1"/>
</dbReference>
<dbReference type="SMART" id="SM00331">
    <property type="entry name" value="PP2C_SIG"/>
    <property type="match status" value="1"/>
</dbReference>
<keyword evidence="7" id="KW-1185">Reference proteome</keyword>
<dbReference type="GO" id="GO:0016787">
    <property type="term" value="F:hydrolase activity"/>
    <property type="evidence" value="ECO:0007669"/>
    <property type="project" value="UniProtKB-KW"/>
</dbReference>
<dbReference type="PROSITE" id="PS01032">
    <property type="entry name" value="PPM_1"/>
    <property type="match status" value="1"/>
</dbReference>
<dbReference type="SMART" id="SM00332">
    <property type="entry name" value="PP2Cc"/>
    <property type="match status" value="1"/>
</dbReference>
<comment type="similarity">
    <text evidence="4">Belongs to the PP2C family.</text>
</comment>
<evidence type="ECO:0000256" key="1">
    <source>
        <dbReference type="ARBA" id="ARBA00022723"/>
    </source>
</evidence>
<name>A0ABQ9X9S7_9EUKA</name>
<feature type="domain" description="PPM-type phosphatase" evidence="5">
    <location>
        <begin position="380"/>
        <end position="619"/>
    </location>
</feature>
<dbReference type="InterPro" id="IPR000222">
    <property type="entry name" value="PP2C_BS"/>
</dbReference>
<evidence type="ECO:0000256" key="2">
    <source>
        <dbReference type="ARBA" id="ARBA00022801"/>
    </source>
</evidence>
<dbReference type="Pfam" id="PF13516">
    <property type="entry name" value="LRR_6"/>
    <property type="match status" value="3"/>
</dbReference>
<proteinExistence type="inferred from homology"/>
<dbReference type="InterPro" id="IPR015655">
    <property type="entry name" value="PP2C"/>
</dbReference>
<comment type="caution">
    <text evidence="6">The sequence shown here is derived from an EMBL/GenBank/DDBJ whole genome shotgun (WGS) entry which is preliminary data.</text>
</comment>
<accession>A0ABQ9X9S7</accession>